<dbReference type="RefSeq" id="WP_097896337.1">
    <property type="nucleotide sequence ID" value="NZ_NVOR01000068.1"/>
</dbReference>
<gene>
    <name evidence="4" type="ORF">CON65_17525</name>
</gene>
<dbReference type="Pfam" id="PF01832">
    <property type="entry name" value="Glucosaminidase"/>
    <property type="match status" value="1"/>
</dbReference>
<feature type="signal peptide" evidence="2">
    <location>
        <begin position="1"/>
        <end position="26"/>
    </location>
</feature>
<feature type="domain" description="SLH" evidence="3">
    <location>
        <begin position="91"/>
        <end position="148"/>
    </location>
</feature>
<dbReference type="GO" id="GO:0004040">
    <property type="term" value="F:amidase activity"/>
    <property type="evidence" value="ECO:0007669"/>
    <property type="project" value="InterPro"/>
</dbReference>
<protein>
    <submittedName>
        <fullName evidence="4">N-acetylmuramoyl-L-alanine amidase</fullName>
    </submittedName>
</protein>
<sequence>MKKVISNVLAMTIALQVVMVPSTSFAAENEFPDVPKGHWAYEAITDLTNKKVIAGYDNGKFGLGDKVTREQVAALVYRALKIEAKEGYKNPYHDVSASTTMFPNEILALTEMGIFTGDEKGNFRPKDSLTRAEMAVILQKAYHLKVKANHTFNDVDPKAWSWAQDAISALQSNGMADGNGTGTFNPSGIVTREEYAQFLFNAQQSYLNLDLTLVSNVTAQEIDNFIKKSRSDSPLIGHGQDFIAAQNEHGVNALYLAAHAILESGYGRSEISYRKHNLFGLRAYDRDPFYHAKYLPTYRDSISYNANYVRERYLEKDGMYFNGPTLVGMNVKYASDPEWAGKIAGLMERIKPFNRNDYRNANRLPKNPNTLDVEALGNEIPYNDLGNKEVTVQSAGKYYQVPYPYDLQIKSVPNVTQNEVGQLESGSTVTVYREDPNGWVEFSVKDNPEKYWTLKSNLNM</sequence>
<comment type="caution">
    <text evidence="4">The sequence shown here is derived from an EMBL/GenBank/DDBJ whole genome shotgun (WGS) entry which is preliminary data.</text>
</comment>
<dbReference type="Pfam" id="PF00395">
    <property type="entry name" value="SLH"/>
    <property type="match status" value="3"/>
</dbReference>
<organism evidence="4 5">
    <name type="scientific">Bacillus pseudomycoides</name>
    <dbReference type="NCBI Taxonomy" id="64104"/>
    <lineage>
        <taxon>Bacteria</taxon>
        <taxon>Bacillati</taxon>
        <taxon>Bacillota</taxon>
        <taxon>Bacilli</taxon>
        <taxon>Bacillales</taxon>
        <taxon>Bacillaceae</taxon>
        <taxon>Bacillus</taxon>
        <taxon>Bacillus cereus group</taxon>
    </lineage>
</organism>
<feature type="chain" id="PRO_5041673572" evidence="2">
    <location>
        <begin position="27"/>
        <end position="460"/>
    </location>
</feature>
<keyword evidence="1 2" id="KW-0732">Signal</keyword>
<dbReference type="InterPro" id="IPR001119">
    <property type="entry name" value="SLH_dom"/>
</dbReference>
<dbReference type="PANTHER" id="PTHR43308:SF1">
    <property type="entry name" value="OUTER MEMBRANE PROTEIN ALPHA"/>
    <property type="match status" value="1"/>
</dbReference>
<evidence type="ECO:0000313" key="5">
    <source>
        <dbReference type="Proteomes" id="UP000221020"/>
    </source>
</evidence>
<accession>A0AA91VA52</accession>
<dbReference type="PROSITE" id="PS51272">
    <property type="entry name" value="SLH"/>
    <property type="match status" value="3"/>
</dbReference>
<evidence type="ECO:0000313" key="4">
    <source>
        <dbReference type="EMBL" id="PED81322.1"/>
    </source>
</evidence>
<dbReference type="EMBL" id="NVOR01000068">
    <property type="protein sequence ID" value="PED81322.1"/>
    <property type="molecule type" value="Genomic_DNA"/>
</dbReference>
<feature type="domain" description="SLH" evidence="3">
    <location>
        <begin position="27"/>
        <end position="90"/>
    </location>
</feature>
<evidence type="ECO:0000259" key="3">
    <source>
        <dbReference type="PROSITE" id="PS51272"/>
    </source>
</evidence>
<dbReference type="InterPro" id="IPR002901">
    <property type="entry name" value="MGlyc_endo_b_GlcNAc-like_dom"/>
</dbReference>
<evidence type="ECO:0000256" key="1">
    <source>
        <dbReference type="ARBA" id="ARBA00022729"/>
    </source>
</evidence>
<dbReference type="SMART" id="SM00047">
    <property type="entry name" value="LYZ2"/>
    <property type="match status" value="1"/>
</dbReference>
<dbReference type="Proteomes" id="UP000221020">
    <property type="component" value="Unassembled WGS sequence"/>
</dbReference>
<dbReference type="PANTHER" id="PTHR43308">
    <property type="entry name" value="OUTER MEMBRANE PROTEIN ALPHA-RELATED"/>
    <property type="match status" value="1"/>
</dbReference>
<proteinExistence type="predicted"/>
<feature type="domain" description="SLH" evidence="3">
    <location>
        <begin position="149"/>
        <end position="213"/>
    </location>
</feature>
<dbReference type="AlphaFoldDB" id="A0AA91VA52"/>
<dbReference type="InterPro" id="IPR051465">
    <property type="entry name" value="Cell_Envelope_Struct_Comp"/>
</dbReference>
<dbReference type="Gene3D" id="1.10.530.10">
    <property type="match status" value="1"/>
</dbReference>
<reference evidence="4 5" key="1">
    <citation type="submission" date="2017-09" db="EMBL/GenBank/DDBJ databases">
        <title>Large-scale bioinformatics analysis of Bacillus genomes uncovers conserved roles of natural products in bacterial physiology.</title>
        <authorList>
            <consortium name="Agbiome Team Llc"/>
            <person name="Bleich R.M."/>
            <person name="Grubbs K.J."/>
            <person name="Santa Maria K.C."/>
            <person name="Allen S.E."/>
            <person name="Farag S."/>
            <person name="Shank E.A."/>
            <person name="Bowers A."/>
        </authorList>
    </citation>
    <scope>NUCLEOTIDE SEQUENCE [LARGE SCALE GENOMIC DNA]</scope>
    <source>
        <strain evidence="4 5">AFS092012</strain>
    </source>
</reference>
<evidence type="ECO:0000256" key="2">
    <source>
        <dbReference type="SAM" id="SignalP"/>
    </source>
</evidence>
<name>A0AA91VA52_9BACI</name>